<keyword evidence="1" id="KW-0472">Membrane</keyword>
<dbReference type="Proteomes" id="UP000032735">
    <property type="component" value="Chromosome"/>
</dbReference>
<evidence type="ECO:0000256" key="1">
    <source>
        <dbReference type="SAM" id="Phobius"/>
    </source>
</evidence>
<protein>
    <recommendedName>
        <fullName evidence="2">Novel toxin 15 domain-containing protein</fullName>
    </recommendedName>
</protein>
<dbReference type="Pfam" id="PF15604">
    <property type="entry name" value="Ntox15"/>
    <property type="match status" value="1"/>
</dbReference>
<dbReference type="STRING" id="1354304.XPG1_2623"/>
<dbReference type="AlphaFoldDB" id="A0A068R855"/>
<dbReference type="EMBL" id="FO704551">
    <property type="protein sequence ID" value="CDG22275.1"/>
    <property type="molecule type" value="Genomic_DNA"/>
</dbReference>
<sequence length="112" mass="12270">MNTAVVLVWSPGTHNVRISSLQNDYRKAISERYERRFGKAPNLSKLNADHPVDLIVGGSATQRLKMLNESINKSVGSALKSAGRKANTARLSASGSLFMGITVCFVEYLSWN</sequence>
<evidence type="ECO:0000313" key="3">
    <source>
        <dbReference type="EMBL" id="CDG22275.1"/>
    </source>
</evidence>
<keyword evidence="1" id="KW-0812">Transmembrane</keyword>
<dbReference type="InterPro" id="IPR028949">
    <property type="entry name" value="Ntox15"/>
</dbReference>
<name>A0A068R855_9GAMM</name>
<feature type="transmembrane region" description="Helical" evidence="1">
    <location>
        <begin position="91"/>
        <end position="111"/>
    </location>
</feature>
<keyword evidence="4" id="KW-1185">Reference proteome</keyword>
<organism evidence="3 4">
    <name type="scientific">Xenorhabdus poinarii G6</name>
    <dbReference type="NCBI Taxonomy" id="1354304"/>
    <lineage>
        <taxon>Bacteria</taxon>
        <taxon>Pseudomonadati</taxon>
        <taxon>Pseudomonadota</taxon>
        <taxon>Gammaproteobacteria</taxon>
        <taxon>Enterobacterales</taxon>
        <taxon>Morganellaceae</taxon>
        <taxon>Xenorhabdus</taxon>
    </lineage>
</organism>
<accession>A0A068R855</accession>
<dbReference type="KEGG" id="xpo:XPG1_2623"/>
<feature type="domain" description="Novel toxin 15" evidence="2">
    <location>
        <begin position="39"/>
        <end position="81"/>
    </location>
</feature>
<gene>
    <name evidence="3" type="ORF">XPG1_2623</name>
</gene>
<dbReference type="HOGENOM" id="CLU_2144906_0_0_6"/>
<reference evidence="3 4" key="1">
    <citation type="submission" date="2013-07" db="EMBL/GenBank/DDBJ databases">
        <authorList>
            <person name="Genoscope - CEA"/>
        </authorList>
    </citation>
    <scope>NUCLEOTIDE SEQUENCE [LARGE SCALE GENOMIC DNA]</scope>
    <source>
        <strain evidence="3 4">G6</strain>
    </source>
</reference>
<keyword evidence="1" id="KW-1133">Transmembrane helix</keyword>
<evidence type="ECO:0000313" key="4">
    <source>
        <dbReference type="Proteomes" id="UP000032735"/>
    </source>
</evidence>
<evidence type="ECO:0000259" key="2">
    <source>
        <dbReference type="Pfam" id="PF15604"/>
    </source>
</evidence>
<proteinExistence type="predicted"/>